<dbReference type="OrthoDB" id="2500621at2759"/>
<gene>
    <name evidence="2" type="ORF">MELLADRAFT_108410</name>
</gene>
<dbReference type="KEGG" id="mlr:MELLADRAFT_108410"/>
<dbReference type="RefSeq" id="XP_007412303.1">
    <property type="nucleotide sequence ID" value="XM_007412241.1"/>
</dbReference>
<keyword evidence="1" id="KW-0812">Transmembrane</keyword>
<proteinExistence type="predicted"/>
<dbReference type="EMBL" id="GL883118">
    <property type="protein sequence ID" value="EGG04512.1"/>
    <property type="molecule type" value="Genomic_DNA"/>
</dbReference>
<feature type="transmembrane region" description="Helical" evidence="1">
    <location>
        <begin position="134"/>
        <end position="160"/>
    </location>
</feature>
<dbReference type="AlphaFoldDB" id="F4RT07"/>
<keyword evidence="1" id="KW-0472">Membrane</keyword>
<dbReference type="HOGENOM" id="CLU_124570_0_0_1"/>
<sequence>MSDRWEAEGALTILVSPLIGVLSMVIGCSILDDSGYEDYQPLYLAARIGALGGPIAAFFCLLVSSIFTMDDIGGIPEMDPEIVRCQVRMDQTRMAWGLITPYLIGLVGGPLGSAILQAAQLAKSIEPLSAVRAAAVGGIFATPIYYVFGYILACIFSPYLREPPLLVDEPVGIP</sequence>
<dbReference type="VEuPathDB" id="FungiDB:MELLADRAFT_108410"/>
<accession>F4RT07</accession>
<dbReference type="InParanoid" id="F4RT07"/>
<dbReference type="PROSITE" id="PS51257">
    <property type="entry name" value="PROKAR_LIPOPROTEIN"/>
    <property type="match status" value="1"/>
</dbReference>
<name>F4RT07_MELLP</name>
<evidence type="ECO:0000256" key="1">
    <source>
        <dbReference type="SAM" id="Phobius"/>
    </source>
</evidence>
<reference evidence="3" key="1">
    <citation type="journal article" date="2011" name="Proc. Natl. Acad. Sci. U.S.A.">
        <title>Obligate biotrophy features unraveled by the genomic analysis of rust fungi.</title>
        <authorList>
            <person name="Duplessis S."/>
            <person name="Cuomo C.A."/>
            <person name="Lin Y.-C."/>
            <person name="Aerts A."/>
            <person name="Tisserant E."/>
            <person name="Veneault-Fourrey C."/>
            <person name="Joly D.L."/>
            <person name="Hacquard S."/>
            <person name="Amselem J."/>
            <person name="Cantarel B.L."/>
            <person name="Chiu R."/>
            <person name="Coutinho P.M."/>
            <person name="Feau N."/>
            <person name="Field M."/>
            <person name="Frey P."/>
            <person name="Gelhaye E."/>
            <person name="Goldberg J."/>
            <person name="Grabherr M.G."/>
            <person name="Kodira C.D."/>
            <person name="Kohler A."/>
            <person name="Kuees U."/>
            <person name="Lindquist E.A."/>
            <person name="Lucas S.M."/>
            <person name="Mago R."/>
            <person name="Mauceli E."/>
            <person name="Morin E."/>
            <person name="Murat C."/>
            <person name="Pangilinan J.L."/>
            <person name="Park R."/>
            <person name="Pearson M."/>
            <person name="Quesneville H."/>
            <person name="Rouhier N."/>
            <person name="Sakthikumar S."/>
            <person name="Salamov A.A."/>
            <person name="Schmutz J."/>
            <person name="Selles B."/>
            <person name="Shapiro H."/>
            <person name="Tanguay P."/>
            <person name="Tuskan G.A."/>
            <person name="Henrissat B."/>
            <person name="Van de Peer Y."/>
            <person name="Rouze P."/>
            <person name="Ellis J.G."/>
            <person name="Dodds P.N."/>
            <person name="Schein J.E."/>
            <person name="Zhong S."/>
            <person name="Hamelin R.C."/>
            <person name="Grigoriev I.V."/>
            <person name="Szabo L.J."/>
            <person name="Martin F."/>
        </authorList>
    </citation>
    <scope>NUCLEOTIDE SEQUENCE [LARGE SCALE GENOMIC DNA]</scope>
    <source>
        <strain evidence="3">98AG31 / pathotype 3-4-7</strain>
    </source>
</reference>
<protein>
    <submittedName>
        <fullName evidence="2">Uncharacterized protein</fullName>
    </submittedName>
</protein>
<dbReference type="GeneID" id="18923467"/>
<feature type="transmembrane region" description="Helical" evidence="1">
    <location>
        <begin position="99"/>
        <end position="122"/>
    </location>
</feature>
<keyword evidence="3" id="KW-1185">Reference proteome</keyword>
<feature type="transmembrane region" description="Helical" evidence="1">
    <location>
        <begin position="12"/>
        <end position="32"/>
    </location>
</feature>
<dbReference type="Proteomes" id="UP000001072">
    <property type="component" value="Unassembled WGS sequence"/>
</dbReference>
<keyword evidence="1" id="KW-1133">Transmembrane helix</keyword>
<evidence type="ECO:0000313" key="2">
    <source>
        <dbReference type="EMBL" id="EGG04512.1"/>
    </source>
</evidence>
<evidence type="ECO:0000313" key="3">
    <source>
        <dbReference type="Proteomes" id="UP000001072"/>
    </source>
</evidence>
<feature type="transmembrane region" description="Helical" evidence="1">
    <location>
        <begin position="44"/>
        <end position="67"/>
    </location>
</feature>
<organism evidence="3">
    <name type="scientific">Melampsora larici-populina (strain 98AG31 / pathotype 3-4-7)</name>
    <name type="common">Poplar leaf rust fungus</name>
    <dbReference type="NCBI Taxonomy" id="747676"/>
    <lineage>
        <taxon>Eukaryota</taxon>
        <taxon>Fungi</taxon>
        <taxon>Dikarya</taxon>
        <taxon>Basidiomycota</taxon>
        <taxon>Pucciniomycotina</taxon>
        <taxon>Pucciniomycetes</taxon>
        <taxon>Pucciniales</taxon>
        <taxon>Melampsoraceae</taxon>
        <taxon>Melampsora</taxon>
    </lineage>
</organism>